<dbReference type="PROSITE" id="PS50109">
    <property type="entry name" value="HIS_KIN"/>
    <property type="match status" value="1"/>
</dbReference>
<dbReference type="SUPFAM" id="SSF47384">
    <property type="entry name" value="Homodimeric domain of signal transducing histidine kinase"/>
    <property type="match status" value="1"/>
</dbReference>
<evidence type="ECO:0000256" key="5">
    <source>
        <dbReference type="ARBA" id="ARBA00022777"/>
    </source>
</evidence>
<reference evidence="10 11" key="1">
    <citation type="submission" date="2018-05" db="EMBL/GenBank/DDBJ databases">
        <title>Genomic Encyclopedia of Type Strains, Phase IV (KMG-IV): sequencing the most valuable type-strain genomes for metagenomic binning, comparative biology and taxonomic classification.</title>
        <authorList>
            <person name="Goeker M."/>
        </authorList>
    </citation>
    <scope>NUCLEOTIDE SEQUENCE [LARGE SCALE GENOMIC DNA]</scope>
    <source>
        <strain evidence="10 11">DSM 25134</strain>
    </source>
</reference>
<dbReference type="InterPro" id="IPR013655">
    <property type="entry name" value="PAS_fold_3"/>
</dbReference>
<dbReference type="GO" id="GO:0000155">
    <property type="term" value="F:phosphorelay sensor kinase activity"/>
    <property type="evidence" value="ECO:0007669"/>
    <property type="project" value="InterPro"/>
</dbReference>
<dbReference type="Gene3D" id="1.10.287.130">
    <property type="match status" value="1"/>
</dbReference>
<feature type="domain" description="Histidine kinase" evidence="7">
    <location>
        <begin position="664"/>
        <end position="880"/>
    </location>
</feature>
<keyword evidence="6" id="KW-0812">Transmembrane</keyword>
<dbReference type="PRINTS" id="PR00344">
    <property type="entry name" value="BCTRLSENSOR"/>
</dbReference>
<feature type="domain" description="PAS" evidence="8">
    <location>
        <begin position="281"/>
        <end position="351"/>
    </location>
</feature>
<dbReference type="SMART" id="SM00388">
    <property type="entry name" value="HisKA"/>
    <property type="match status" value="1"/>
</dbReference>
<evidence type="ECO:0000259" key="9">
    <source>
        <dbReference type="PROSITE" id="PS50113"/>
    </source>
</evidence>
<evidence type="ECO:0000313" key="11">
    <source>
        <dbReference type="Proteomes" id="UP000248395"/>
    </source>
</evidence>
<dbReference type="PROSITE" id="PS50112">
    <property type="entry name" value="PAS"/>
    <property type="match status" value="2"/>
</dbReference>
<dbReference type="Gene3D" id="3.30.450.20">
    <property type="entry name" value="PAS domain"/>
    <property type="match status" value="3"/>
</dbReference>
<dbReference type="Proteomes" id="UP000248395">
    <property type="component" value="Unassembled WGS sequence"/>
</dbReference>
<dbReference type="NCBIfam" id="TIGR00229">
    <property type="entry name" value="sensory_box"/>
    <property type="match status" value="2"/>
</dbReference>
<comment type="caution">
    <text evidence="10">The sequence shown here is derived from an EMBL/GenBank/DDBJ whole genome shotgun (WGS) entry which is preliminary data.</text>
</comment>
<keyword evidence="3" id="KW-0597">Phosphoprotein</keyword>
<dbReference type="InterPro" id="IPR013767">
    <property type="entry name" value="PAS_fold"/>
</dbReference>
<dbReference type="CDD" id="cd00130">
    <property type="entry name" value="PAS"/>
    <property type="match status" value="2"/>
</dbReference>
<accession>A0A318JV78</accession>
<evidence type="ECO:0000313" key="10">
    <source>
        <dbReference type="EMBL" id="PXX48734.1"/>
    </source>
</evidence>
<dbReference type="EMBL" id="QJKC01000006">
    <property type="protein sequence ID" value="PXX48734.1"/>
    <property type="molecule type" value="Genomic_DNA"/>
</dbReference>
<keyword evidence="6" id="KW-0472">Membrane</keyword>
<proteinExistence type="predicted"/>
<dbReference type="InterPro" id="IPR000700">
    <property type="entry name" value="PAS-assoc_C"/>
</dbReference>
<dbReference type="Pfam" id="PF02518">
    <property type="entry name" value="HATPase_c"/>
    <property type="match status" value="1"/>
</dbReference>
<dbReference type="InterPro" id="IPR036890">
    <property type="entry name" value="HATPase_C_sf"/>
</dbReference>
<dbReference type="InterPro" id="IPR000014">
    <property type="entry name" value="PAS"/>
</dbReference>
<evidence type="ECO:0000256" key="2">
    <source>
        <dbReference type="ARBA" id="ARBA00012438"/>
    </source>
</evidence>
<dbReference type="PANTHER" id="PTHR43304:SF1">
    <property type="entry name" value="PAC DOMAIN-CONTAINING PROTEIN"/>
    <property type="match status" value="1"/>
</dbReference>
<dbReference type="SMART" id="SM00387">
    <property type="entry name" value="HATPase_c"/>
    <property type="match status" value="1"/>
</dbReference>
<evidence type="ECO:0000259" key="7">
    <source>
        <dbReference type="PROSITE" id="PS50109"/>
    </source>
</evidence>
<evidence type="ECO:0000256" key="6">
    <source>
        <dbReference type="SAM" id="Phobius"/>
    </source>
</evidence>
<dbReference type="SUPFAM" id="SSF55785">
    <property type="entry name" value="PYP-like sensor domain (PAS domain)"/>
    <property type="match status" value="3"/>
</dbReference>
<dbReference type="InterPro" id="IPR052162">
    <property type="entry name" value="Sensor_kinase/Photoreceptor"/>
</dbReference>
<dbReference type="SUPFAM" id="SSF55874">
    <property type="entry name" value="ATPase domain of HSP90 chaperone/DNA topoisomerase II/histidine kinase"/>
    <property type="match status" value="1"/>
</dbReference>
<dbReference type="InterPro" id="IPR036097">
    <property type="entry name" value="HisK_dim/P_sf"/>
</dbReference>
<feature type="transmembrane region" description="Helical" evidence="6">
    <location>
        <begin position="15"/>
        <end position="38"/>
    </location>
</feature>
<feature type="domain" description="PAS" evidence="8">
    <location>
        <begin position="403"/>
        <end position="449"/>
    </location>
</feature>
<dbReference type="InterPro" id="IPR035965">
    <property type="entry name" value="PAS-like_dom_sf"/>
</dbReference>
<keyword evidence="4" id="KW-0808">Transferase</keyword>
<dbReference type="Pfam" id="PF08447">
    <property type="entry name" value="PAS_3"/>
    <property type="match status" value="1"/>
</dbReference>
<dbReference type="Pfam" id="PF00512">
    <property type="entry name" value="HisKA"/>
    <property type="match status" value="1"/>
</dbReference>
<dbReference type="InterPro" id="IPR001610">
    <property type="entry name" value="PAC"/>
</dbReference>
<dbReference type="InterPro" id="IPR004358">
    <property type="entry name" value="Sig_transdc_His_kin-like_C"/>
</dbReference>
<dbReference type="EC" id="2.7.13.3" evidence="2"/>
<evidence type="ECO:0000256" key="1">
    <source>
        <dbReference type="ARBA" id="ARBA00000085"/>
    </source>
</evidence>
<dbReference type="OrthoDB" id="1931120at2"/>
<evidence type="ECO:0000256" key="4">
    <source>
        <dbReference type="ARBA" id="ARBA00022679"/>
    </source>
</evidence>
<dbReference type="CDD" id="cd00082">
    <property type="entry name" value="HisKA"/>
    <property type="match status" value="1"/>
</dbReference>
<sequence length="881" mass="99203">MRTPRFYEFRKRSGWYQLFPNTTIVLFFLTMGVMLWTLDAREAEQQKSNLARDALWAEQTLQLKLEDNLAQLTDLARSLGSGETDEAGFQTQASQLLANTPEMLAVARSDSHGLLRWTAPYEEGPLSPGGSIQAQDAFKLAQQNGRFAYSAPFRRSNGSWRYELHIPLYQNGQFNGMLVATFDADNVVRRLPPAWFSEKYQLELQTRDGNTIARNAQNRLRSGPAEKLELPGTGMIISARPVRGAMTQARLLQLGLIGGMALLTLLSLLSLNRHIRGRVEAERERDRVYKLSQEMLGVVRRDTTILQLNPAFEQGLGYRADELLGTSFLNYLLPEERESARDSFERLFDTGGADRFVQTRILTKQGEVRWIVWALSPLADSGVAYVSGRDITAEKQAEQALRQESAFRKAMEDSLVVGIRAIDLQGRISYVNPSFCALTGYSEQELIGQAAPYPYWRQGPLSEGNRRDLDDTLAGNAPPEGFQSILQRKNGEEFDAHILASPLIDASGRHTGWMAVLTDITERLEAQRRLEASHDRFVTVIEGLDAAVAVVDPATLELLFCNQRYQHWFTPDQPADSQLGYCDLRLVELMRSARDVDMEVWMDPPARWISMRRRSIRWVNGRIVSMTILTDTTQQHDAEERYQQQMQQLQSTSRLVTMGEMASTLAHELNQPLSAIANYQAGCIERIRQGKATPETLLPVMEKITAQAERAGTVVRRIREFVKQSEPDRKTCQLTDIIEASLAIADIEARRQAATIDVKLAPALPALYVDPILVEQVLLNLIKNGIEAMQDCPASERVLHVEARQLNPRRIEIAISDHGHGVPLDLKERLFDAFFTTKAEGMGMGLNICRTIIEFHEGQLWVEDNPGGGSIFRFTLPVSET</sequence>
<dbReference type="Pfam" id="PF00989">
    <property type="entry name" value="PAS"/>
    <property type="match status" value="1"/>
</dbReference>
<name>A0A318JV78_9NEIS</name>
<evidence type="ECO:0000256" key="3">
    <source>
        <dbReference type="ARBA" id="ARBA00022553"/>
    </source>
</evidence>
<dbReference type="AlphaFoldDB" id="A0A318JV78"/>
<dbReference type="GO" id="GO:0006355">
    <property type="term" value="P:regulation of DNA-templated transcription"/>
    <property type="evidence" value="ECO:0007669"/>
    <property type="project" value="InterPro"/>
</dbReference>
<evidence type="ECO:0000259" key="8">
    <source>
        <dbReference type="PROSITE" id="PS50112"/>
    </source>
</evidence>
<dbReference type="PANTHER" id="PTHR43304">
    <property type="entry name" value="PHYTOCHROME-LIKE PROTEIN CPH1"/>
    <property type="match status" value="1"/>
</dbReference>
<dbReference type="Gene3D" id="3.30.565.10">
    <property type="entry name" value="Histidine kinase-like ATPase, C-terminal domain"/>
    <property type="match status" value="1"/>
</dbReference>
<feature type="domain" description="PAC" evidence="9">
    <location>
        <begin position="480"/>
        <end position="532"/>
    </location>
</feature>
<protein>
    <recommendedName>
        <fullName evidence="2">histidine kinase</fullName>
        <ecNumber evidence="2">2.7.13.3</ecNumber>
    </recommendedName>
</protein>
<dbReference type="CDD" id="cd18773">
    <property type="entry name" value="PDC1_HK_sensor"/>
    <property type="match status" value="1"/>
</dbReference>
<dbReference type="SMART" id="SM00091">
    <property type="entry name" value="PAS"/>
    <property type="match status" value="3"/>
</dbReference>
<dbReference type="PROSITE" id="PS50113">
    <property type="entry name" value="PAC"/>
    <property type="match status" value="1"/>
</dbReference>
<organism evidence="10 11">
    <name type="scientific">Aquitalea magnusonii</name>
    <dbReference type="NCBI Taxonomy" id="332411"/>
    <lineage>
        <taxon>Bacteria</taxon>
        <taxon>Pseudomonadati</taxon>
        <taxon>Pseudomonadota</taxon>
        <taxon>Betaproteobacteria</taxon>
        <taxon>Neisseriales</taxon>
        <taxon>Chromobacteriaceae</taxon>
        <taxon>Aquitalea</taxon>
    </lineage>
</organism>
<keyword evidence="6" id="KW-1133">Transmembrane helix</keyword>
<dbReference type="InterPro" id="IPR003594">
    <property type="entry name" value="HATPase_dom"/>
</dbReference>
<keyword evidence="5 10" id="KW-0418">Kinase</keyword>
<dbReference type="InterPro" id="IPR005467">
    <property type="entry name" value="His_kinase_dom"/>
</dbReference>
<dbReference type="RefSeq" id="WP_110313253.1">
    <property type="nucleotide sequence ID" value="NZ_QJKC01000006.1"/>
</dbReference>
<keyword evidence="11" id="KW-1185">Reference proteome</keyword>
<dbReference type="InterPro" id="IPR003661">
    <property type="entry name" value="HisK_dim/P_dom"/>
</dbReference>
<comment type="catalytic activity">
    <reaction evidence="1">
        <text>ATP + protein L-histidine = ADP + protein N-phospho-L-histidine.</text>
        <dbReference type="EC" id="2.7.13.3"/>
    </reaction>
</comment>
<gene>
    <name evidence="10" type="ORF">DFR38_106109</name>
</gene>
<dbReference type="SMART" id="SM00086">
    <property type="entry name" value="PAC"/>
    <property type="match status" value="2"/>
</dbReference>